<dbReference type="Gene3D" id="3.90.226.10">
    <property type="entry name" value="2-enoyl-CoA Hydratase, Chain A, domain 1"/>
    <property type="match status" value="1"/>
</dbReference>
<dbReference type="InterPro" id="IPR001753">
    <property type="entry name" value="Enoyl-CoA_hydra/iso"/>
</dbReference>
<dbReference type="InterPro" id="IPR051053">
    <property type="entry name" value="ECH/Chromodomain_protein"/>
</dbReference>
<dbReference type="FunFam" id="3.90.226.10:FF:000048">
    <property type="entry name" value="3,2-trans-enoyl-CoA isomerase"/>
    <property type="match status" value="1"/>
</dbReference>
<name>A0A5C3MDZ2_9AGAR</name>
<dbReference type="InterPro" id="IPR029045">
    <property type="entry name" value="ClpP/crotonase-like_dom_sf"/>
</dbReference>
<keyword evidence="5" id="KW-0413">Isomerase</keyword>
<comment type="subcellular location">
    <subcellularLocation>
        <location evidence="1">Peroxisome</location>
    </subcellularLocation>
</comment>
<dbReference type="OrthoDB" id="448450at2759"/>
<evidence type="ECO:0000256" key="5">
    <source>
        <dbReference type="ARBA" id="ARBA00023235"/>
    </source>
</evidence>
<evidence type="ECO:0000256" key="1">
    <source>
        <dbReference type="ARBA" id="ARBA00004275"/>
    </source>
</evidence>
<dbReference type="SUPFAM" id="SSF52096">
    <property type="entry name" value="ClpP/crotonase"/>
    <property type="match status" value="1"/>
</dbReference>
<dbReference type="PANTHER" id="PTHR43684:SF1">
    <property type="entry name" value="ENOYL-COA DELTA ISOMERASE 2"/>
    <property type="match status" value="1"/>
</dbReference>
<organism evidence="7 8">
    <name type="scientific">Crucibulum laeve</name>
    <dbReference type="NCBI Taxonomy" id="68775"/>
    <lineage>
        <taxon>Eukaryota</taxon>
        <taxon>Fungi</taxon>
        <taxon>Dikarya</taxon>
        <taxon>Basidiomycota</taxon>
        <taxon>Agaricomycotina</taxon>
        <taxon>Agaricomycetes</taxon>
        <taxon>Agaricomycetidae</taxon>
        <taxon>Agaricales</taxon>
        <taxon>Agaricineae</taxon>
        <taxon>Nidulariaceae</taxon>
        <taxon>Crucibulum</taxon>
    </lineage>
</organism>
<evidence type="ECO:0000313" key="8">
    <source>
        <dbReference type="Proteomes" id="UP000308652"/>
    </source>
</evidence>
<evidence type="ECO:0000256" key="3">
    <source>
        <dbReference type="ARBA" id="ARBA00005254"/>
    </source>
</evidence>
<feature type="transmembrane region" description="Helical" evidence="6">
    <location>
        <begin position="105"/>
        <end position="128"/>
    </location>
</feature>
<dbReference type="AlphaFoldDB" id="A0A5C3MDZ2"/>
<dbReference type="EMBL" id="ML213592">
    <property type="protein sequence ID" value="TFK42626.1"/>
    <property type="molecule type" value="Genomic_DNA"/>
</dbReference>
<protein>
    <submittedName>
        <fullName evidence="7">ClpP/crotonase-like domain-containing protein</fullName>
    </submittedName>
</protein>
<evidence type="ECO:0000256" key="2">
    <source>
        <dbReference type="ARBA" id="ARBA00005005"/>
    </source>
</evidence>
<gene>
    <name evidence="7" type="ORF">BDQ12DRAFT_732256</name>
</gene>
<comment type="similarity">
    <text evidence="3">Belongs to the enoyl-CoA hydratase/isomerase family.</text>
</comment>
<dbReference type="GO" id="GO:0005782">
    <property type="term" value="C:peroxisomal matrix"/>
    <property type="evidence" value="ECO:0007669"/>
    <property type="project" value="TreeGrafter"/>
</dbReference>
<keyword evidence="6" id="KW-1133">Transmembrane helix</keyword>
<dbReference type="CDD" id="cd06558">
    <property type="entry name" value="crotonase-like"/>
    <property type="match status" value="1"/>
</dbReference>
<keyword evidence="8" id="KW-1185">Reference proteome</keyword>
<dbReference type="Pfam" id="PF00378">
    <property type="entry name" value="ECH_1"/>
    <property type="match status" value="1"/>
</dbReference>
<reference evidence="7 8" key="1">
    <citation type="journal article" date="2019" name="Nat. Ecol. Evol.">
        <title>Megaphylogeny resolves global patterns of mushroom evolution.</title>
        <authorList>
            <person name="Varga T."/>
            <person name="Krizsan K."/>
            <person name="Foldi C."/>
            <person name="Dima B."/>
            <person name="Sanchez-Garcia M."/>
            <person name="Sanchez-Ramirez S."/>
            <person name="Szollosi G.J."/>
            <person name="Szarkandi J.G."/>
            <person name="Papp V."/>
            <person name="Albert L."/>
            <person name="Andreopoulos W."/>
            <person name="Angelini C."/>
            <person name="Antonin V."/>
            <person name="Barry K.W."/>
            <person name="Bougher N.L."/>
            <person name="Buchanan P."/>
            <person name="Buyck B."/>
            <person name="Bense V."/>
            <person name="Catcheside P."/>
            <person name="Chovatia M."/>
            <person name="Cooper J."/>
            <person name="Damon W."/>
            <person name="Desjardin D."/>
            <person name="Finy P."/>
            <person name="Geml J."/>
            <person name="Haridas S."/>
            <person name="Hughes K."/>
            <person name="Justo A."/>
            <person name="Karasinski D."/>
            <person name="Kautmanova I."/>
            <person name="Kiss B."/>
            <person name="Kocsube S."/>
            <person name="Kotiranta H."/>
            <person name="LaButti K.M."/>
            <person name="Lechner B.E."/>
            <person name="Liimatainen K."/>
            <person name="Lipzen A."/>
            <person name="Lukacs Z."/>
            <person name="Mihaltcheva S."/>
            <person name="Morgado L.N."/>
            <person name="Niskanen T."/>
            <person name="Noordeloos M.E."/>
            <person name="Ohm R.A."/>
            <person name="Ortiz-Santana B."/>
            <person name="Ovrebo C."/>
            <person name="Racz N."/>
            <person name="Riley R."/>
            <person name="Savchenko A."/>
            <person name="Shiryaev A."/>
            <person name="Soop K."/>
            <person name="Spirin V."/>
            <person name="Szebenyi C."/>
            <person name="Tomsovsky M."/>
            <person name="Tulloss R.E."/>
            <person name="Uehling J."/>
            <person name="Grigoriev I.V."/>
            <person name="Vagvolgyi C."/>
            <person name="Papp T."/>
            <person name="Martin F.M."/>
            <person name="Miettinen O."/>
            <person name="Hibbett D.S."/>
            <person name="Nagy L.G."/>
        </authorList>
    </citation>
    <scope>NUCLEOTIDE SEQUENCE [LARGE SCALE GENOMIC DNA]</scope>
    <source>
        <strain evidence="7 8">CBS 166.37</strain>
    </source>
</reference>
<evidence type="ECO:0000256" key="6">
    <source>
        <dbReference type="SAM" id="Phobius"/>
    </source>
</evidence>
<dbReference type="PANTHER" id="PTHR43684">
    <property type="match status" value="1"/>
</dbReference>
<keyword evidence="6" id="KW-0472">Membrane</keyword>
<comment type="pathway">
    <text evidence="2">Lipid metabolism; fatty acid beta-oxidation.</text>
</comment>
<evidence type="ECO:0000256" key="4">
    <source>
        <dbReference type="ARBA" id="ARBA00023140"/>
    </source>
</evidence>
<dbReference type="GO" id="GO:0006635">
    <property type="term" value="P:fatty acid beta-oxidation"/>
    <property type="evidence" value="ECO:0007669"/>
    <property type="project" value="TreeGrafter"/>
</dbReference>
<keyword evidence="4" id="KW-0576">Peroxisome</keyword>
<evidence type="ECO:0000313" key="7">
    <source>
        <dbReference type="EMBL" id="TFK42626.1"/>
    </source>
</evidence>
<proteinExistence type="inferred from homology"/>
<keyword evidence="6" id="KW-0812">Transmembrane</keyword>
<dbReference type="STRING" id="68775.A0A5C3MDZ2"/>
<dbReference type="Proteomes" id="UP000308652">
    <property type="component" value="Unassembled WGS sequence"/>
</dbReference>
<sequence>MSAITIDIAEGIATITLNRPKSLNAITASDYDAFATALREINKRDDVLVTVWQATGKWFCAGTDVKGKTTSDASSIFGNIRNAYMSNVARTTTDCGQALYSHRKILVAALNGPVMGISAAFLGYFDFIYAMPNVWLSVPFTFLGIVAEGGSSVSFVNRMGLGKANEVLIWGKKKEAEELHSCGFINHILPQQPVESFHESVRKHLLNELSGLDPTALLTMKGLIKAGLYDKNNPDAVNLRESYAQAERFASGIPARQFARIAAKEIKHKL</sequence>
<accession>A0A5C3MDZ2</accession>
<feature type="transmembrane region" description="Helical" evidence="6">
    <location>
        <begin position="134"/>
        <end position="156"/>
    </location>
</feature>
<dbReference type="GO" id="GO:0004165">
    <property type="term" value="F:delta(3)-delta(2)-enoyl-CoA isomerase activity"/>
    <property type="evidence" value="ECO:0007669"/>
    <property type="project" value="UniProtKB-ARBA"/>
</dbReference>